<sequence>MFEPTRSLLNPKFEGYKLDALDQDKLISRFPLQYKPSQTTLSGRTPLSFQEVQSRIRHNHLAIGPAQKAVYVDAEYRVISISVDEGTLVPSLDVLYELPRQIQTAAQDLPQREYPSVVFLTANILLVADGFGTLYVLKTEGDRSSQLLKTFELIIPEAYESSRRNAPFRLHQALQTSPEVATALLSSKYYPSDDVKASEKSKNPAHSSNVRFDLWSVQFNWNSGGQVDASLDIVWHRRGEDVPQFIAHDASRNATMLLGSCPYSRLHVPAPASYEPTSNEIAPIPRLGETLDAQPETPPPPPYSWTQTTDSVTVAFALPSSTPKSAIRVNFSPRTLTVLVAEEATLPFLPIPQYTAKVLWDGIQPSTSLWTWDKEDSHSYGVLTVHLDKQHEGTRWMQVFASPNTSSTTHVSPQDVEVPETLDPSELYNIRESMEKFTAAALEAHEKGSIPSLAEGEMDEEIDSEMGKWSFITWVGDDGSEPSWVDDRGMDAPLSILSTSLPGLSTSIPSIIVKNGLDGVVFALEKGTSPADPPAWKHTSTFSALSFVLASKRDTRFVHHYSTKAALAFESGSHGNVYIYRNTAGVHDEWAKQAVLKIASGMAGSLLGVGIIKTTQGRPLILALCEGELVVAHDVL</sequence>
<evidence type="ECO:0000313" key="7">
    <source>
        <dbReference type="EMBL" id="THH27992.1"/>
    </source>
</evidence>
<evidence type="ECO:0000256" key="4">
    <source>
        <dbReference type="ARBA" id="ARBA00022490"/>
    </source>
</evidence>
<dbReference type="Gene3D" id="2.60.40.790">
    <property type="match status" value="1"/>
</dbReference>
<dbReference type="InterPro" id="IPR037895">
    <property type="entry name" value="NUDCD1"/>
</dbReference>
<evidence type="ECO:0000259" key="6">
    <source>
        <dbReference type="PROSITE" id="PS51203"/>
    </source>
</evidence>
<keyword evidence="4" id="KW-0963">Cytoplasm</keyword>
<keyword evidence="8" id="KW-1185">Reference proteome</keyword>
<dbReference type="GO" id="GO:0005737">
    <property type="term" value="C:cytoplasm"/>
    <property type="evidence" value="ECO:0007669"/>
    <property type="project" value="UniProtKB-SubCell"/>
</dbReference>
<dbReference type="OrthoDB" id="428655at2759"/>
<dbReference type="GO" id="GO:0005634">
    <property type="term" value="C:nucleus"/>
    <property type="evidence" value="ECO:0007669"/>
    <property type="project" value="UniProtKB-SubCell"/>
</dbReference>
<evidence type="ECO:0000313" key="8">
    <source>
        <dbReference type="Proteomes" id="UP000308730"/>
    </source>
</evidence>
<reference evidence="7 8" key="1">
    <citation type="submission" date="2019-02" db="EMBL/GenBank/DDBJ databases">
        <title>Genome sequencing of the rare red list fungi Antrodiella citrinella (Flaviporus citrinellus).</title>
        <authorList>
            <person name="Buettner E."/>
            <person name="Kellner H."/>
        </authorList>
    </citation>
    <scope>NUCLEOTIDE SEQUENCE [LARGE SCALE GENOMIC DNA]</scope>
    <source>
        <strain evidence="7 8">DSM 108506</strain>
    </source>
</reference>
<evidence type="ECO:0000256" key="2">
    <source>
        <dbReference type="ARBA" id="ARBA00004496"/>
    </source>
</evidence>
<dbReference type="Pfam" id="PF04969">
    <property type="entry name" value="CS"/>
    <property type="match status" value="1"/>
</dbReference>
<organism evidence="7 8">
    <name type="scientific">Antrodiella citrinella</name>
    <dbReference type="NCBI Taxonomy" id="2447956"/>
    <lineage>
        <taxon>Eukaryota</taxon>
        <taxon>Fungi</taxon>
        <taxon>Dikarya</taxon>
        <taxon>Basidiomycota</taxon>
        <taxon>Agaricomycotina</taxon>
        <taxon>Agaricomycetes</taxon>
        <taxon>Polyporales</taxon>
        <taxon>Steccherinaceae</taxon>
        <taxon>Antrodiella</taxon>
    </lineage>
</organism>
<accession>A0A4S4MPQ3</accession>
<dbReference type="InterPro" id="IPR008978">
    <property type="entry name" value="HSP20-like_chaperone"/>
</dbReference>
<dbReference type="PROSITE" id="PS51203">
    <property type="entry name" value="CS"/>
    <property type="match status" value="1"/>
</dbReference>
<evidence type="ECO:0000256" key="3">
    <source>
        <dbReference type="ARBA" id="ARBA00018915"/>
    </source>
</evidence>
<dbReference type="InterPro" id="IPR007052">
    <property type="entry name" value="CS_dom"/>
</dbReference>
<keyword evidence="5" id="KW-0539">Nucleus</keyword>
<dbReference type="PANTHER" id="PTHR21664:SF1">
    <property type="entry name" value="NUDC DOMAIN-CONTAINING PROTEIN 1"/>
    <property type="match status" value="1"/>
</dbReference>
<proteinExistence type="predicted"/>
<dbReference type="SUPFAM" id="SSF49764">
    <property type="entry name" value="HSP20-like chaperones"/>
    <property type="match status" value="1"/>
</dbReference>
<evidence type="ECO:0000256" key="1">
    <source>
        <dbReference type="ARBA" id="ARBA00004123"/>
    </source>
</evidence>
<dbReference type="PANTHER" id="PTHR21664">
    <property type="entry name" value="CHRONIC MYELOGENOUS LEUKEMIA TUMOR ANTIGEN 66"/>
    <property type="match status" value="1"/>
</dbReference>
<comment type="caution">
    <text evidence="7">The sequence shown here is derived from an EMBL/GenBank/DDBJ whole genome shotgun (WGS) entry which is preliminary data.</text>
</comment>
<comment type="subcellular location">
    <subcellularLocation>
        <location evidence="2">Cytoplasm</location>
    </subcellularLocation>
    <subcellularLocation>
        <location evidence="1">Nucleus</location>
    </subcellularLocation>
</comment>
<name>A0A4S4MPQ3_9APHY</name>
<gene>
    <name evidence="7" type="ORF">EUX98_g6195</name>
</gene>
<dbReference type="AlphaFoldDB" id="A0A4S4MPQ3"/>
<dbReference type="CDD" id="cd06467">
    <property type="entry name" value="p23_NUDC_like"/>
    <property type="match status" value="1"/>
</dbReference>
<protein>
    <recommendedName>
        <fullName evidence="3">NudC domain-containing protein 1</fullName>
    </recommendedName>
</protein>
<evidence type="ECO:0000256" key="5">
    <source>
        <dbReference type="ARBA" id="ARBA00023242"/>
    </source>
</evidence>
<dbReference type="EMBL" id="SGPM01000210">
    <property type="protein sequence ID" value="THH27992.1"/>
    <property type="molecule type" value="Genomic_DNA"/>
</dbReference>
<dbReference type="Proteomes" id="UP000308730">
    <property type="component" value="Unassembled WGS sequence"/>
</dbReference>
<feature type="domain" description="CS" evidence="6">
    <location>
        <begin position="298"/>
        <end position="400"/>
    </location>
</feature>